<protein>
    <recommendedName>
        <fullName evidence="4">Pr6Pr family membrane protein</fullName>
    </recommendedName>
</protein>
<reference evidence="2 3" key="1">
    <citation type="submission" date="2022-12" db="EMBL/GenBank/DDBJ databases">
        <title>Microbacterium terricola strain KV-448 chromosome, complete genome.</title>
        <authorList>
            <person name="Oshima T."/>
            <person name="Moriya T."/>
            <person name="Bessho Y."/>
        </authorList>
    </citation>
    <scope>NUCLEOTIDE SEQUENCE [LARGE SCALE GENOMIC DNA]</scope>
    <source>
        <strain evidence="2 3">KV-448</strain>
    </source>
</reference>
<keyword evidence="1" id="KW-1133">Transmembrane helix</keyword>
<dbReference type="InterPro" id="IPR049713">
    <property type="entry name" value="Pr6Pr-like"/>
</dbReference>
<evidence type="ECO:0000313" key="3">
    <source>
        <dbReference type="Proteomes" id="UP001317779"/>
    </source>
</evidence>
<keyword evidence="1" id="KW-0472">Membrane</keyword>
<feature type="transmembrane region" description="Helical" evidence="1">
    <location>
        <begin position="44"/>
        <end position="65"/>
    </location>
</feature>
<dbReference type="EMBL" id="AP027141">
    <property type="protein sequence ID" value="BDV29348.1"/>
    <property type="molecule type" value="Genomic_DNA"/>
</dbReference>
<organism evidence="2 3">
    <name type="scientific">Microbacterium terricola</name>
    <dbReference type="NCBI Taxonomy" id="344163"/>
    <lineage>
        <taxon>Bacteria</taxon>
        <taxon>Bacillati</taxon>
        <taxon>Actinomycetota</taxon>
        <taxon>Actinomycetes</taxon>
        <taxon>Micrococcales</taxon>
        <taxon>Microbacteriaceae</taxon>
        <taxon>Microbacterium</taxon>
    </lineage>
</organism>
<feature type="transmembrane region" description="Helical" evidence="1">
    <location>
        <begin position="148"/>
        <end position="169"/>
    </location>
</feature>
<evidence type="ECO:0000313" key="2">
    <source>
        <dbReference type="EMBL" id="BDV29348.1"/>
    </source>
</evidence>
<keyword evidence="1" id="KW-0812">Transmembrane</keyword>
<sequence>MQWSWWRLAAAAVGLSGVAAGYIVNVDRATRQGQDLSVVLANYFSLFTIVSTLLSVVALTAAAVWSRLHPWSDREPLAIALGMAIVTAPVLLLGVVYNVLLRGVPSAVALGDSAGIAMLDTYAIEVLHVVLPLYFLADLLFASRRRALPWWSLAVLVGYPLLWVTYTMVRGELVADPSGATAWWYPYPFLDPHGPGGWGSALMYIGGIFAAFVGIGAGIIAIGRHRVRRASRRGVPASAGLLSV</sequence>
<dbReference type="Proteomes" id="UP001317779">
    <property type="component" value="Chromosome"/>
</dbReference>
<dbReference type="NCBIfam" id="NF038065">
    <property type="entry name" value="Pr6Pr"/>
    <property type="match status" value="1"/>
</dbReference>
<keyword evidence="3" id="KW-1185">Reference proteome</keyword>
<evidence type="ECO:0000256" key="1">
    <source>
        <dbReference type="SAM" id="Phobius"/>
    </source>
</evidence>
<proteinExistence type="predicted"/>
<feature type="transmembrane region" description="Helical" evidence="1">
    <location>
        <begin position="121"/>
        <end position="141"/>
    </location>
</feature>
<name>A0ABM8DUQ7_9MICO</name>
<gene>
    <name evidence="2" type="ORF">Microterr_00080</name>
</gene>
<dbReference type="RefSeq" id="WP_263796883.1">
    <property type="nucleotide sequence ID" value="NZ_AP027141.1"/>
</dbReference>
<feature type="transmembrane region" description="Helical" evidence="1">
    <location>
        <begin position="201"/>
        <end position="223"/>
    </location>
</feature>
<evidence type="ECO:0008006" key="4">
    <source>
        <dbReference type="Google" id="ProtNLM"/>
    </source>
</evidence>
<accession>A0ABM8DUQ7</accession>
<feature type="transmembrane region" description="Helical" evidence="1">
    <location>
        <begin position="77"/>
        <end position="101"/>
    </location>
</feature>